<feature type="compositionally biased region" description="Basic and acidic residues" evidence="1">
    <location>
        <begin position="117"/>
        <end position="127"/>
    </location>
</feature>
<reference evidence="2" key="1">
    <citation type="journal article" date="2022" name="bioRxiv">
        <title>Sequencing and chromosome-scale assembly of the giantPleurodeles waltlgenome.</title>
        <authorList>
            <person name="Brown T."/>
            <person name="Elewa A."/>
            <person name="Iarovenko S."/>
            <person name="Subramanian E."/>
            <person name="Araus A.J."/>
            <person name="Petzold A."/>
            <person name="Susuki M."/>
            <person name="Suzuki K.-i.T."/>
            <person name="Hayashi T."/>
            <person name="Toyoda A."/>
            <person name="Oliveira C."/>
            <person name="Osipova E."/>
            <person name="Leigh N.D."/>
            <person name="Simon A."/>
            <person name="Yun M.H."/>
        </authorList>
    </citation>
    <scope>NUCLEOTIDE SEQUENCE</scope>
    <source>
        <strain evidence="2">20211129_DDA</strain>
        <tissue evidence="2">Liver</tissue>
    </source>
</reference>
<name>A0AAV7S119_PLEWA</name>
<accession>A0AAV7S119</accession>
<dbReference type="Proteomes" id="UP001066276">
    <property type="component" value="Chromosome 5"/>
</dbReference>
<protein>
    <submittedName>
        <fullName evidence="2">Uncharacterized protein</fullName>
    </submittedName>
</protein>
<comment type="caution">
    <text evidence="2">The sequence shown here is derived from an EMBL/GenBank/DDBJ whole genome shotgun (WGS) entry which is preliminary data.</text>
</comment>
<evidence type="ECO:0000256" key="1">
    <source>
        <dbReference type="SAM" id="MobiDB-lite"/>
    </source>
</evidence>
<dbReference type="AlphaFoldDB" id="A0AAV7S119"/>
<feature type="region of interest" description="Disordered" evidence="1">
    <location>
        <begin position="104"/>
        <end position="127"/>
    </location>
</feature>
<evidence type="ECO:0000313" key="2">
    <source>
        <dbReference type="EMBL" id="KAJ1157189.1"/>
    </source>
</evidence>
<evidence type="ECO:0000313" key="3">
    <source>
        <dbReference type="Proteomes" id="UP001066276"/>
    </source>
</evidence>
<gene>
    <name evidence="2" type="ORF">NDU88_009904</name>
</gene>
<feature type="compositionally biased region" description="Basic and acidic residues" evidence="1">
    <location>
        <begin position="162"/>
        <end position="176"/>
    </location>
</feature>
<keyword evidence="3" id="KW-1185">Reference proteome</keyword>
<feature type="compositionally biased region" description="Polar residues" evidence="1">
    <location>
        <begin position="140"/>
        <end position="149"/>
    </location>
</feature>
<feature type="region of interest" description="Disordered" evidence="1">
    <location>
        <begin position="139"/>
        <end position="203"/>
    </location>
</feature>
<organism evidence="2 3">
    <name type="scientific">Pleurodeles waltl</name>
    <name type="common">Iberian ribbed newt</name>
    <dbReference type="NCBI Taxonomy" id="8319"/>
    <lineage>
        <taxon>Eukaryota</taxon>
        <taxon>Metazoa</taxon>
        <taxon>Chordata</taxon>
        <taxon>Craniata</taxon>
        <taxon>Vertebrata</taxon>
        <taxon>Euteleostomi</taxon>
        <taxon>Amphibia</taxon>
        <taxon>Batrachia</taxon>
        <taxon>Caudata</taxon>
        <taxon>Salamandroidea</taxon>
        <taxon>Salamandridae</taxon>
        <taxon>Pleurodelinae</taxon>
        <taxon>Pleurodeles</taxon>
    </lineage>
</organism>
<proteinExistence type="predicted"/>
<dbReference type="EMBL" id="JANPWB010000009">
    <property type="protein sequence ID" value="KAJ1157189.1"/>
    <property type="molecule type" value="Genomic_DNA"/>
</dbReference>
<sequence>MSKQTGDLVPIIVMRLEKALTPGMAKLPALAQKVKGLEYGQKQAPRKVPEAVTLPEEALQAELCQRAPVRRMTRQVERNAEVTYLENVSDIKSEYPHPYRCKGATPYTSQGARAGRKLTDVSRSESRMRVYVSRTKAKNRFQNARNRFQGSRAAGKQQNQKEPTEGGKKEEKEGEHHKRAWESSGTPCDPKLTRIRPPSCPCTIHPLSLVVAG</sequence>